<dbReference type="AlphaFoldDB" id="A0A9P5N186"/>
<dbReference type="GO" id="GO:0005227">
    <property type="term" value="F:calcium-activated cation channel activity"/>
    <property type="evidence" value="ECO:0007669"/>
    <property type="project" value="InterPro"/>
</dbReference>
<keyword evidence="5 8" id="KW-1133">Transmembrane helix</keyword>
<feature type="transmembrane region" description="Helical" evidence="8">
    <location>
        <begin position="152"/>
        <end position="174"/>
    </location>
</feature>
<evidence type="ECO:0000256" key="3">
    <source>
        <dbReference type="ARBA" id="ARBA00022448"/>
    </source>
</evidence>
<feature type="domain" description="CSC1/OSCA1-like N-terminal transmembrane" evidence="10">
    <location>
        <begin position="22"/>
        <end position="172"/>
    </location>
</feature>
<evidence type="ECO:0000259" key="9">
    <source>
        <dbReference type="Pfam" id="PF02714"/>
    </source>
</evidence>
<gene>
    <name evidence="12" type="ORF">DFH94DRAFT_324657</name>
</gene>
<feature type="transmembrane region" description="Helical" evidence="8">
    <location>
        <begin position="375"/>
        <end position="405"/>
    </location>
</feature>
<evidence type="ECO:0000256" key="8">
    <source>
        <dbReference type="SAM" id="Phobius"/>
    </source>
</evidence>
<dbReference type="PANTHER" id="PTHR13018">
    <property type="entry name" value="PROBABLE MEMBRANE PROTEIN DUF221-RELATED"/>
    <property type="match status" value="1"/>
</dbReference>
<feature type="transmembrane region" description="Helical" evidence="8">
    <location>
        <begin position="533"/>
        <end position="551"/>
    </location>
</feature>
<feature type="compositionally biased region" description="Polar residues" evidence="7">
    <location>
        <begin position="910"/>
        <end position="922"/>
    </location>
</feature>
<evidence type="ECO:0008006" key="14">
    <source>
        <dbReference type="Google" id="ProtNLM"/>
    </source>
</evidence>
<dbReference type="Proteomes" id="UP000759537">
    <property type="component" value="Unassembled WGS sequence"/>
</dbReference>
<keyword evidence="4 8" id="KW-0812">Transmembrane</keyword>
<comment type="subcellular location">
    <subcellularLocation>
        <location evidence="1">Membrane</location>
        <topology evidence="1">Multi-pass membrane protein</topology>
    </subcellularLocation>
</comment>
<feature type="transmembrane region" description="Helical" evidence="8">
    <location>
        <begin position="572"/>
        <end position="591"/>
    </location>
</feature>
<evidence type="ECO:0000256" key="4">
    <source>
        <dbReference type="ARBA" id="ARBA00022692"/>
    </source>
</evidence>
<proteinExistence type="inferred from homology"/>
<dbReference type="OrthoDB" id="2150324at2759"/>
<evidence type="ECO:0000256" key="5">
    <source>
        <dbReference type="ARBA" id="ARBA00022989"/>
    </source>
</evidence>
<evidence type="ECO:0000256" key="2">
    <source>
        <dbReference type="ARBA" id="ARBA00007779"/>
    </source>
</evidence>
<dbReference type="Pfam" id="PF14703">
    <property type="entry name" value="PHM7_cyt"/>
    <property type="match status" value="1"/>
</dbReference>
<keyword evidence="13" id="KW-1185">Reference proteome</keyword>
<dbReference type="PANTHER" id="PTHR13018:SF149">
    <property type="entry name" value="DOMAIN PROTEIN, PUTATIVE (AFU_ORTHOLOGUE AFUA_3G11660)-RELATED"/>
    <property type="match status" value="1"/>
</dbReference>
<dbReference type="Pfam" id="PF02714">
    <property type="entry name" value="RSN1_7TM"/>
    <property type="match status" value="1"/>
</dbReference>
<feature type="domain" description="CSC1/OSCA1-like 7TM region" evidence="9">
    <location>
        <begin position="371"/>
        <end position="653"/>
    </location>
</feature>
<evidence type="ECO:0000313" key="12">
    <source>
        <dbReference type="EMBL" id="KAF8483777.1"/>
    </source>
</evidence>
<comment type="similarity">
    <text evidence="2">Belongs to the CSC1 (TC 1.A.17) family.</text>
</comment>
<keyword evidence="6 8" id="KW-0472">Membrane</keyword>
<feature type="transmembrane region" description="Helical" evidence="8">
    <location>
        <begin position="597"/>
        <end position="615"/>
    </location>
</feature>
<dbReference type="EMBL" id="WHVB01000004">
    <property type="protein sequence ID" value="KAF8483777.1"/>
    <property type="molecule type" value="Genomic_DNA"/>
</dbReference>
<feature type="transmembrane region" description="Helical" evidence="8">
    <location>
        <begin position="662"/>
        <end position="682"/>
    </location>
</feature>
<reference evidence="12" key="2">
    <citation type="journal article" date="2020" name="Nat. Commun.">
        <title>Large-scale genome sequencing of mycorrhizal fungi provides insights into the early evolution of symbiotic traits.</title>
        <authorList>
            <person name="Miyauchi S."/>
            <person name="Kiss E."/>
            <person name="Kuo A."/>
            <person name="Drula E."/>
            <person name="Kohler A."/>
            <person name="Sanchez-Garcia M."/>
            <person name="Morin E."/>
            <person name="Andreopoulos B."/>
            <person name="Barry K.W."/>
            <person name="Bonito G."/>
            <person name="Buee M."/>
            <person name="Carver A."/>
            <person name="Chen C."/>
            <person name="Cichocki N."/>
            <person name="Clum A."/>
            <person name="Culley D."/>
            <person name="Crous P.W."/>
            <person name="Fauchery L."/>
            <person name="Girlanda M."/>
            <person name="Hayes R.D."/>
            <person name="Keri Z."/>
            <person name="LaButti K."/>
            <person name="Lipzen A."/>
            <person name="Lombard V."/>
            <person name="Magnuson J."/>
            <person name="Maillard F."/>
            <person name="Murat C."/>
            <person name="Nolan M."/>
            <person name="Ohm R.A."/>
            <person name="Pangilinan J."/>
            <person name="Pereira M.F."/>
            <person name="Perotto S."/>
            <person name="Peter M."/>
            <person name="Pfister S."/>
            <person name="Riley R."/>
            <person name="Sitrit Y."/>
            <person name="Stielow J.B."/>
            <person name="Szollosi G."/>
            <person name="Zifcakova L."/>
            <person name="Stursova M."/>
            <person name="Spatafora J.W."/>
            <person name="Tedersoo L."/>
            <person name="Vaario L.M."/>
            <person name="Yamada A."/>
            <person name="Yan M."/>
            <person name="Wang P."/>
            <person name="Xu J."/>
            <person name="Bruns T."/>
            <person name="Baldrian P."/>
            <person name="Vilgalys R."/>
            <person name="Dunand C."/>
            <person name="Henrissat B."/>
            <person name="Grigoriev I.V."/>
            <person name="Hibbett D."/>
            <person name="Nagy L.G."/>
            <person name="Martin F.M."/>
        </authorList>
    </citation>
    <scope>NUCLEOTIDE SEQUENCE</scope>
    <source>
        <strain evidence="12">Prilba</strain>
    </source>
</reference>
<feature type="transmembrane region" description="Helical" evidence="8">
    <location>
        <begin position="465"/>
        <end position="484"/>
    </location>
</feature>
<feature type="region of interest" description="Disordered" evidence="7">
    <location>
        <begin position="810"/>
        <end position="940"/>
    </location>
</feature>
<feature type="domain" description="CSC1/OSCA1-like cytosolic" evidence="11">
    <location>
        <begin position="196"/>
        <end position="359"/>
    </location>
</feature>
<dbReference type="InterPro" id="IPR045122">
    <property type="entry name" value="Csc1-like"/>
</dbReference>
<dbReference type="InterPro" id="IPR032880">
    <property type="entry name" value="CSC1/OSCA1-like_N"/>
</dbReference>
<feature type="transmembrane region" description="Helical" evidence="8">
    <location>
        <begin position="425"/>
        <end position="445"/>
    </location>
</feature>
<dbReference type="Pfam" id="PF13967">
    <property type="entry name" value="RSN1_TM"/>
    <property type="match status" value="1"/>
</dbReference>
<evidence type="ECO:0000313" key="13">
    <source>
        <dbReference type="Proteomes" id="UP000759537"/>
    </source>
</evidence>
<organism evidence="12 13">
    <name type="scientific">Russula ochroleuca</name>
    <dbReference type="NCBI Taxonomy" id="152965"/>
    <lineage>
        <taxon>Eukaryota</taxon>
        <taxon>Fungi</taxon>
        <taxon>Dikarya</taxon>
        <taxon>Basidiomycota</taxon>
        <taxon>Agaricomycotina</taxon>
        <taxon>Agaricomycetes</taxon>
        <taxon>Russulales</taxon>
        <taxon>Russulaceae</taxon>
        <taxon>Russula</taxon>
    </lineage>
</organism>
<reference evidence="12" key="1">
    <citation type="submission" date="2019-10" db="EMBL/GenBank/DDBJ databases">
        <authorList>
            <consortium name="DOE Joint Genome Institute"/>
            <person name="Kuo A."/>
            <person name="Miyauchi S."/>
            <person name="Kiss E."/>
            <person name="Drula E."/>
            <person name="Kohler A."/>
            <person name="Sanchez-Garcia M."/>
            <person name="Andreopoulos B."/>
            <person name="Barry K.W."/>
            <person name="Bonito G."/>
            <person name="Buee M."/>
            <person name="Carver A."/>
            <person name="Chen C."/>
            <person name="Cichocki N."/>
            <person name="Clum A."/>
            <person name="Culley D."/>
            <person name="Crous P.W."/>
            <person name="Fauchery L."/>
            <person name="Girlanda M."/>
            <person name="Hayes R."/>
            <person name="Keri Z."/>
            <person name="LaButti K."/>
            <person name="Lipzen A."/>
            <person name="Lombard V."/>
            <person name="Magnuson J."/>
            <person name="Maillard F."/>
            <person name="Morin E."/>
            <person name="Murat C."/>
            <person name="Nolan M."/>
            <person name="Ohm R."/>
            <person name="Pangilinan J."/>
            <person name="Pereira M."/>
            <person name="Perotto S."/>
            <person name="Peter M."/>
            <person name="Riley R."/>
            <person name="Sitrit Y."/>
            <person name="Stielow B."/>
            <person name="Szollosi G."/>
            <person name="Zifcakova L."/>
            <person name="Stursova M."/>
            <person name="Spatafora J.W."/>
            <person name="Tedersoo L."/>
            <person name="Vaario L.-M."/>
            <person name="Yamada A."/>
            <person name="Yan M."/>
            <person name="Wang P."/>
            <person name="Xu J."/>
            <person name="Bruns T."/>
            <person name="Baldrian P."/>
            <person name="Vilgalys R."/>
            <person name="Henrissat B."/>
            <person name="Grigoriev I.V."/>
            <person name="Hibbett D."/>
            <person name="Nagy L.G."/>
            <person name="Martin F.M."/>
        </authorList>
    </citation>
    <scope>NUCLEOTIDE SEQUENCE</scope>
    <source>
        <strain evidence="12">Prilba</strain>
    </source>
</reference>
<evidence type="ECO:0000259" key="10">
    <source>
        <dbReference type="Pfam" id="PF13967"/>
    </source>
</evidence>
<feature type="transmembrane region" description="Helical" evidence="8">
    <location>
        <begin position="107"/>
        <end position="126"/>
    </location>
</feature>
<evidence type="ECO:0000256" key="6">
    <source>
        <dbReference type="ARBA" id="ARBA00023136"/>
    </source>
</evidence>
<name>A0A9P5N186_9AGAM</name>
<protein>
    <recommendedName>
        <fullName evidence="14">DUF221-domain-containing protein</fullName>
    </recommendedName>
</protein>
<evidence type="ECO:0000259" key="11">
    <source>
        <dbReference type="Pfam" id="PF14703"/>
    </source>
</evidence>
<sequence>MTNITGVFSQNADSRTLAPAAVGSQVLLMIVISAVTIILFNVLRPSNKIVYEPKVKYHPDNKQPPRVSSGMFGWISPLLHTKEAELVDKIGLDAATFLRFLRMMRTIYSLVAILTCVILIPINVSYNLSHVPSSGRDALSILTIRDVGGNTLWAHVGMVYVITGVVIVVVWFHWTAMVRLRAQFFRSPEYVLSFYARTLIVTRVPKKCQSDEGIRAIFNSVQVPYPTTSVHIGRRVGNLPQLIEVHNNTVREFEQILVHYLKDGKIGKKRPTIHVGGFWGMGGEKKDAIDYYTDRLKRTEQSVEAYRAQIDTRKPEKYGFASMAAVPYAHIVAQLLLNKRPKGAEINLAPNPKDIIWENLNQTPTELFRKKATGWFLLVIIAFLNTVPLFVLSILANLSSIAIFVPFLEHWSQSSRTSFDVVSGVLPPAVSAFFSFFLPIMMRWISQYQGALTQSRLDRAVVARYFAFLVISQLIIFTLIGVGFNSVSEIIKQIGQHKSFREILNNIDKLPAVINQTYINQASYWLTFFPLRGFLAIFDLAQILKLVWISFKTHVLGRTPRDYREFTQPPEFEYAIYYSLILFMGTVGLVFAPLAPLVAVGAALVMWINSWVYKYQLMFCYVSKVETGGRLWNPIVNRLLVSVMLMQALMLLTMGLQYGWKSFAWVAGIPPFIIVILFKIYITRVFARPFRYYVPTESELRNARVHSERGDIKGNRLEKRFGHPALHAELFTPMLHANMMPLLAQVYSGRLDREQAKLGEYGGQQMDARVLPGGVRIAGIDQSDLEYDPALYRRDRGELDWDQRSIATALDPTGFPGGGRNSPAPSLPGYGRYLAQGPSADSEIELSRFDPDQQPLLPPTLVAGAGSSHTLPGYSPQLAPGATQYPPQPGTAYHGRITSNDGYREAPTYRPQSRQESSQYTYFSGRDSPGPNMAGRGAYR</sequence>
<dbReference type="GO" id="GO:0005886">
    <property type="term" value="C:plasma membrane"/>
    <property type="evidence" value="ECO:0007669"/>
    <property type="project" value="TreeGrafter"/>
</dbReference>
<evidence type="ECO:0000256" key="7">
    <source>
        <dbReference type="SAM" id="MobiDB-lite"/>
    </source>
</evidence>
<dbReference type="InterPro" id="IPR027815">
    <property type="entry name" value="CSC1/OSCA1-like_cyt"/>
</dbReference>
<evidence type="ECO:0000256" key="1">
    <source>
        <dbReference type="ARBA" id="ARBA00004141"/>
    </source>
</evidence>
<dbReference type="InterPro" id="IPR003864">
    <property type="entry name" value="CSC1/OSCA1-like_7TM"/>
</dbReference>
<feature type="transmembrane region" description="Helical" evidence="8">
    <location>
        <begin position="635"/>
        <end position="656"/>
    </location>
</feature>
<keyword evidence="3" id="KW-0813">Transport</keyword>
<feature type="transmembrane region" description="Helical" evidence="8">
    <location>
        <begin position="20"/>
        <end position="43"/>
    </location>
</feature>
<comment type="caution">
    <text evidence="12">The sequence shown here is derived from an EMBL/GenBank/DDBJ whole genome shotgun (WGS) entry which is preliminary data.</text>
</comment>
<accession>A0A9P5N186</accession>